<evidence type="ECO:0000313" key="1">
    <source>
        <dbReference type="EMBL" id="AZB01296.1"/>
    </source>
</evidence>
<protein>
    <submittedName>
        <fullName evidence="2">Uncharacterized protein</fullName>
    </submittedName>
</protein>
<dbReference type="RefSeq" id="WP_076353367.1">
    <property type="nucleotide sequence ID" value="NZ_CP033926.1"/>
</dbReference>
<dbReference type="AlphaFoldDB" id="A0A1N7IB53"/>
<sequence>MIPIKHILYEDGVKEIFKIIVPNGAYQGEYIISKPEGWDDTDSVVNIDEELFFVKDFIIGENVKLKFYQYADTVAYNVLSNVYKEQAGDGRIIFKWIGVKDGIEYDLLKDNFEVNLNKYSTSFDNSMLKIEIELAKSEAQNKLFNRDDVSVDIFGTKDLDENAIDPVETFETGYKKGAIKQSNFYTWDISQNVILNAYRTDHFFSFVRSSDYQLGDNTNEYAGFKYSFDIRIDQGPFIHTSITLKTIKVEISNMHVICQRADLNFPNVWLVAVIKNGNTLVSTQNLIKGEQIPDGLGYSAEFKIGNKIFELSNPSNLAAGQSLSFAFMTDNVDDKFRALSVLTNTSIEISTNLEYPMVKTRGVRIIDAVKQVVKNYTASGLGVISNYIGPGGTYYNTSISTGVYLRGLPDIYTAGQKIKTSLKSIFTDGLAKLLVLGYDIINNDVVIEDIKYFFKDHKVYDLSEKKYIQEEFKIENDKDVVFNTMLFGSKKYSKNVKDDIQNFITSSELSTPIKSAKNKFDKQTDLIIDEYKIQELIEDKSSSTNENDDDLVLIDLINKTNYWDTGVFDNCIHTNKNGKLVLTCVSTPFDTTMMTVGYAVEILEGLNIGTHYIIEIKGSEIVLDTNSAIQTGTIDTPIRYLIPTLTKNRVIADSFIDINWVRNPETSTNSRHNPKYHMARWFQWFGSGLNKKLDSEIIKVTNYKNNDKAQMETNSSDLSNELTGIVIVGENETIGRLRDYSSPLFSGDKIEISFLDVTFNEFITMYESWRYGIGNRMDSRGYFTLNTPMGLLNAYPFGDGALSHNRKTNVLSFKGKIKG</sequence>
<organism evidence="2 3">
    <name type="scientific">Chryseobacterium joostei</name>
    <dbReference type="NCBI Taxonomy" id="112234"/>
    <lineage>
        <taxon>Bacteria</taxon>
        <taxon>Pseudomonadati</taxon>
        <taxon>Bacteroidota</taxon>
        <taxon>Flavobacteriia</taxon>
        <taxon>Flavobacteriales</taxon>
        <taxon>Weeksellaceae</taxon>
        <taxon>Chryseobacterium group</taxon>
        <taxon>Chryseobacterium</taxon>
    </lineage>
</organism>
<evidence type="ECO:0000313" key="3">
    <source>
        <dbReference type="Proteomes" id="UP000186106"/>
    </source>
</evidence>
<dbReference type="KEGG" id="cjt:EG359_17480"/>
<dbReference type="EMBL" id="FTNZ01000003">
    <property type="protein sequence ID" value="SIS34314.1"/>
    <property type="molecule type" value="Genomic_DNA"/>
</dbReference>
<name>A0A1N7IB53_9FLAO</name>
<reference evidence="2 3" key="1">
    <citation type="submission" date="2017-01" db="EMBL/GenBank/DDBJ databases">
        <authorList>
            <person name="Mah S.A."/>
            <person name="Swanson W.J."/>
            <person name="Moy G.W."/>
            <person name="Vacquier V.D."/>
        </authorList>
    </citation>
    <scope>NUCLEOTIDE SEQUENCE [LARGE SCALE GENOMIC DNA]</scope>
    <source>
        <strain evidence="2 3">DSM 16927</strain>
    </source>
</reference>
<gene>
    <name evidence="1" type="ORF">EG359_17480</name>
    <name evidence="2" type="ORF">SAMN05421768_103697</name>
</gene>
<keyword evidence="4" id="KW-1185">Reference proteome</keyword>
<reference evidence="1 4" key="2">
    <citation type="submission" date="2018-11" db="EMBL/GenBank/DDBJ databases">
        <title>Proposal to divide the Flavobacteriaceae and reorganize its genera based on Amino Acid Identity values calculated from whole genome sequences.</title>
        <authorList>
            <person name="Nicholson A.C."/>
            <person name="Gulvik C.A."/>
            <person name="Whitney A.M."/>
            <person name="Humrighouse B.W."/>
            <person name="Bell M."/>
            <person name="Holmes B."/>
            <person name="Steigerwalt A.G."/>
            <person name="Villarma A."/>
            <person name="Sheth M."/>
            <person name="Batra D."/>
            <person name="Pryor J."/>
            <person name="Bernardet J.-F."/>
            <person name="Hugo C."/>
            <person name="Kampfer P."/>
            <person name="Newman J."/>
            <person name="McQuiston J.R."/>
        </authorList>
    </citation>
    <scope>NUCLEOTIDE SEQUENCE [LARGE SCALE GENOMIC DNA]</scope>
    <source>
        <strain evidence="1 4">DSM 16927</strain>
    </source>
</reference>
<dbReference type="Proteomes" id="UP000186106">
    <property type="component" value="Unassembled WGS sequence"/>
</dbReference>
<evidence type="ECO:0000313" key="4">
    <source>
        <dbReference type="Proteomes" id="UP000279541"/>
    </source>
</evidence>
<dbReference type="STRING" id="112234.SAMN05421768_103697"/>
<dbReference type="EMBL" id="CP033926">
    <property type="protein sequence ID" value="AZB01296.1"/>
    <property type="molecule type" value="Genomic_DNA"/>
</dbReference>
<dbReference type="OrthoDB" id="1210892at2"/>
<evidence type="ECO:0000313" key="2">
    <source>
        <dbReference type="EMBL" id="SIS34314.1"/>
    </source>
</evidence>
<proteinExistence type="predicted"/>
<dbReference type="Proteomes" id="UP000279541">
    <property type="component" value="Chromosome"/>
</dbReference>
<accession>A0A1N7IB53</accession>